<keyword evidence="3" id="KW-0238">DNA-binding</keyword>
<reference evidence="8" key="2">
    <citation type="submission" date="2021-04" db="EMBL/GenBank/DDBJ databases">
        <authorList>
            <person name="Gilroy R."/>
        </authorList>
    </citation>
    <scope>NUCLEOTIDE SEQUENCE</scope>
    <source>
        <strain evidence="8">ChiHejej3B27-3195</strain>
    </source>
</reference>
<dbReference type="SUPFAM" id="SSF46894">
    <property type="entry name" value="C-terminal effector domain of the bipartite response regulators"/>
    <property type="match status" value="1"/>
</dbReference>
<dbReference type="GO" id="GO:0003677">
    <property type="term" value="F:DNA binding"/>
    <property type="evidence" value="ECO:0007669"/>
    <property type="project" value="UniProtKB-KW"/>
</dbReference>
<name>A0A9D1UV59_9MICC</name>
<dbReference type="Proteomes" id="UP000824151">
    <property type="component" value="Unassembled WGS sequence"/>
</dbReference>
<evidence type="ECO:0000259" key="6">
    <source>
        <dbReference type="PROSITE" id="PS50043"/>
    </source>
</evidence>
<evidence type="ECO:0000256" key="2">
    <source>
        <dbReference type="ARBA" id="ARBA00023015"/>
    </source>
</evidence>
<evidence type="ECO:0000256" key="5">
    <source>
        <dbReference type="PROSITE-ProRule" id="PRU00169"/>
    </source>
</evidence>
<dbReference type="GO" id="GO:0000160">
    <property type="term" value="P:phosphorelay signal transduction system"/>
    <property type="evidence" value="ECO:0007669"/>
    <property type="project" value="InterPro"/>
</dbReference>
<gene>
    <name evidence="8" type="ORF">H9871_12780</name>
</gene>
<dbReference type="InterPro" id="IPR011006">
    <property type="entry name" value="CheY-like_superfamily"/>
</dbReference>
<dbReference type="AlphaFoldDB" id="A0A9D1UV59"/>
<dbReference type="Pfam" id="PF00196">
    <property type="entry name" value="GerE"/>
    <property type="match status" value="1"/>
</dbReference>
<keyword evidence="2" id="KW-0805">Transcription regulation</keyword>
<feature type="modified residue" description="4-aspartylphosphate" evidence="5">
    <location>
        <position position="64"/>
    </location>
</feature>
<evidence type="ECO:0000313" key="8">
    <source>
        <dbReference type="EMBL" id="HIX01005.1"/>
    </source>
</evidence>
<dbReference type="PROSITE" id="PS50043">
    <property type="entry name" value="HTH_LUXR_2"/>
    <property type="match status" value="1"/>
</dbReference>
<dbReference type="CDD" id="cd06170">
    <property type="entry name" value="LuxR_C_like"/>
    <property type="match status" value="1"/>
</dbReference>
<dbReference type="Pfam" id="PF00072">
    <property type="entry name" value="Response_reg"/>
    <property type="match status" value="1"/>
</dbReference>
<dbReference type="PROSITE" id="PS50110">
    <property type="entry name" value="RESPONSE_REGULATORY"/>
    <property type="match status" value="1"/>
</dbReference>
<evidence type="ECO:0000256" key="4">
    <source>
        <dbReference type="ARBA" id="ARBA00023163"/>
    </source>
</evidence>
<dbReference type="PANTHER" id="PTHR43214">
    <property type="entry name" value="TWO-COMPONENT RESPONSE REGULATOR"/>
    <property type="match status" value="1"/>
</dbReference>
<sequence>MPDRTVPEGGVIRVVLVDDQKLMRDGIATILGNDPGIDVVGSAADGAAALEVVTSTSPDVVCMDVEMPVMDGIEATRRICAAPGSPQVIMLTTFDREDYLLRALQAGAVGFLLKTGSPEQLIAGIRTVAEGEGLLAPEMTRALIRHAVESLESQPDAAASAVDDLLSARERDVLVQVAKGLSNTEIAEQLFISAATVKTHISHVLTKLDLRNRAQAVAYAYESGLMEQG</sequence>
<organism evidence="8 9">
    <name type="scientific">Candidatus Nesterenkonia stercoripullorum</name>
    <dbReference type="NCBI Taxonomy" id="2838701"/>
    <lineage>
        <taxon>Bacteria</taxon>
        <taxon>Bacillati</taxon>
        <taxon>Actinomycetota</taxon>
        <taxon>Actinomycetes</taxon>
        <taxon>Micrococcales</taxon>
        <taxon>Micrococcaceae</taxon>
        <taxon>Nesterenkonia</taxon>
    </lineage>
</organism>
<dbReference type="SMART" id="SM00421">
    <property type="entry name" value="HTH_LUXR"/>
    <property type="match status" value="1"/>
</dbReference>
<dbReference type="InterPro" id="IPR000792">
    <property type="entry name" value="Tscrpt_reg_LuxR_C"/>
</dbReference>
<dbReference type="InterPro" id="IPR058245">
    <property type="entry name" value="NreC/VraR/RcsB-like_REC"/>
</dbReference>
<dbReference type="SMART" id="SM00448">
    <property type="entry name" value="REC"/>
    <property type="match status" value="1"/>
</dbReference>
<dbReference type="Gene3D" id="3.40.50.2300">
    <property type="match status" value="1"/>
</dbReference>
<dbReference type="InterPro" id="IPR001789">
    <property type="entry name" value="Sig_transdc_resp-reg_receiver"/>
</dbReference>
<dbReference type="PROSITE" id="PS00622">
    <property type="entry name" value="HTH_LUXR_1"/>
    <property type="match status" value="1"/>
</dbReference>
<feature type="domain" description="HTH luxR-type" evidence="6">
    <location>
        <begin position="159"/>
        <end position="224"/>
    </location>
</feature>
<evidence type="ECO:0000256" key="3">
    <source>
        <dbReference type="ARBA" id="ARBA00023125"/>
    </source>
</evidence>
<feature type="domain" description="Response regulatory" evidence="7">
    <location>
        <begin position="13"/>
        <end position="129"/>
    </location>
</feature>
<keyword evidence="4" id="KW-0804">Transcription</keyword>
<proteinExistence type="predicted"/>
<dbReference type="PRINTS" id="PR00038">
    <property type="entry name" value="HTHLUXR"/>
</dbReference>
<dbReference type="CDD" id="cd17535">
    <property type="entry name" value="REC_NarL-like"/>
    <property type="match status" value="1"/>
</dbReference>
<evidence type="ECO:0000256" key="1">
    <source>
        <dbReference type="ARBA" id="ARBA00022553"/>
    </source>
</evidence>
<comment type="caution">
    <text evidence="8">The sequence shown here is derived from an EMBL/GenBank/DDBJ whole genome shotgun (WGS) entry which is preliminary data.</text>
</comment>
<accession>A0A9D1UV59</accession>
<evidence type="ECO:0000259" key="7">
    <source>
        <dbReference type="PROSITE" id="PS50110"/>
    </source>
</evidence>
<reference evidence="8" key="1">
    <citation type="journal article" date="2021" name="PeerJ">
        <title>Extensive microbial diversity within the chicken gut microbiome revealed by metagenomics and culture.</title>
        <authorList>
            <person name="Gilroy R."/>
            <person name="Ravi A."/>
            <person name="Getino M."/>
            <person name="Pursley I."/>
            <person name="Horton D.L."/>
            <person name="Alikhan N.F."/>
            <person name="Baker D."/>
            <person name="Gharbi K."/>
            <person name="Hall N."/>
            <person name="Watson M."/>
            <person name="Adriaenssens E.M."/>
            <person name="Foster-Nyarko E."/>
            <person name="Jarju S."/>
            <person name="Secka A."/>
            <person name="Antonio M."/>
            <person name="Oren A."/>
            <person name="Chaudhuri R.R."/>
            <person name="La Ragione R."/>
            <person name="Hildebrand F."/>
            <person name="Pallen M.J."/>
        </authorList>
    </citation>
    <scope>NUCLEOTIDE SEQUENCE</scope>
    <source>
        <strain evidence="8">ChiHejej3B27-3195</strain>
    </source>
</reference>
<dbReference type="PANTHER" id="PTHR43214:SF24">
    <property type="entry name" value="TRANSCRIPTIONAL REGULATORY PROTEIN NARL-RELATED"/>
    <property type="match status" value="1"/>
</dbReference>
<dbReference type="SUPFAM" id="SSF52172">
    <property type="entry name" value="CheY-like"/>
    <property type="match status" value="1"/>
</dbReference>
<protein>
    <submittedName>
        <fullName evidence="8">Response regulator transcription factor</fullName>
    </submittedName>
</protein>
<keyword evidence="1 5" id="KW-0597">Phosphoprotein</keyword>
<dbReference type="InterPro" id="IPR016032">
    <property type="entry name" value="Sig_transdc_resp-reg_C-effctor"/>
</dbReference>
<evidence type="ECO:0000313" key="9">
    <source>
        <dbReference type="Proteomes" id="UP000824151"/>
    </source>
</evidence>
<dbReference type="GO" id="GO:0006355">
    <property type="term" value="P:regulation of DNA-templated transcription"/>
    <property type="evidence" value="ECO:0007669"/>
    <property type="project" value="InterPro"/>
</dbReference>
<dbReference type="EMBL" id="DXGD01000477">
    <property type="protein sequence ID" value="HIX01005.1"/>
    <property type="molecule type" value="Genomic_DNA"/>
</dbReference>
<dbReference type="InterPro" id="IPR039420">
    <property type="entry name" value="WalR-like"/>
</dbReference>